<sequence>MAEGKGRGLFDKEMQRYLMIGTFYVLLVTVSQIDLAGTALIIFGALAGMGIYRHGLKVVEIDISREVEKSVVSP</sequence>
<evidence type="ECO:0000313" key="2">
    <source>
        <dbReference type="EMBL" id="QLJ53499.1"/>
    </source>
</evidence>
<proteinExistence type="predicted"/>
<keyword evidence="1" id="KW-1133">Transmembrane helix</keyword>
<accession>A0A7D6BCZ9</accession>
<dbReference type="AlphaFoldDB" id="A0A7D6BCZ9"/>
<dbReference type="EMBL" id="CP058999">
    <property type="protein sequence ID" value="QLJ53499.1"/>
    <property type="molecule type" value="Genomic_DNA"/>
</dbReference>
<name>A0A7D6BCZ9_FERL1</name>
<geneLocation type="plasmid" evidence="3">
    <name>psv326-1</name>
</geneLocation>
<evidence type="ECO:0000313" key="3">
    <source>
        <dbReference type="Proteomes" id="UP000510821"/>
    </source>
</evidence>
<organism evidence="2 3">
    <name type="scientific">Fermentimicrarchaeum limneticum</name>
    <dbReference type="NCBI Taxonomy" id="2795018"/>
    <lineage>
        <taxon>Archaea</taxon>
        <taxon>Candidatus Micrarchaeota</taxon>
        <taxon>Candidatus Fermentimicrarchaeales</taxon>
        <taxon>Candidatus Fermentimicrarchaeaceae</taxon>
        <taxon>Candidatus Fermentimicrarchaeum</taxon>
    </lineage>
</organism>
<reference evidence="3" key="1">
    <citation type="submission" date="2020-07" db="EMBL/GenBank/DDBJ databases">
        <title>Metabolic diversity and evolutionary history of the archaeal phylum ###Micrarchaeota### uncovered from a freshwater lake metagenome.</title>
        <authorList>
            <person name="Kadnikov V.V."/>
            <person name="Savvichev A.S."/>
            <person name="Mardanov A.V."/>
            <person name="Beletsky A.V."/>
            <person name="Chupakov A.V."/>
            <person name="Kokryatskaya N.M."/>
            <person name="Pimenov N.V."/>
            <person name="Ravin N.V."/>
        </authorList>
    </citation>
    <scope>NUCLEOTIDE SEQUENCE [LARGE SCALE GENOMIC DNA]</scope>
    <source>
        <plasmid evidence="3">psv326-1</plasmid>
    </source>
</reference>
<evidence type="ECO:0000256" key="1">
    <source>
        <dbReference type="SAM" id="Phobius"/>
    </source>
</evidence>
<keyword evidence="2" id="KW-0614">Plasmid</keyword>
<feature type="transmembrane region" description="Helical" evidence="1">
    <location>
        <begin position="20"/>
        <end position="47"/>
    </location>
</feature>
<keyword evidence="1" id="KW-0472">Membrane</keyword>
<dbReference type="Proteomes" id="UP000510821">
    <property type="component" value="Plasmid pSv326-1"/>
</dbReference>
<keyword evidence="1" id="KW-0812">Transmembrane</keyword>
<gene>
    <name evidence="2" type="ORF">Sv326_1324</name>
</gene>
<protein>
    <submittedName>
        <fullName evidence="2">Uncharacterized protein</fullName>
    </submittedName>
</protein>
<dbReference type="KEGG" id="flt:Sv326_1324"/>